<proteinExistence type="predicted"/>
<dbReference type="Proteomes" id="UP001209570">
    <property type="component" value="Unassembled WGS sequence"/>
</dbReference>
<evidence type="ECO:0000313" key="2">
    <source>
        <dbReference type="Proteomes" id="UP001209570"/>
    </source>
</evidence>
<evidence type="ECO:0000313" key="1">
    <source>
        <dbReference type="EMBL" id="KAJ0403767.1"/>
    </source>
</evidence>
<dbReference type="EMBL" id="JAKCXM010000075">
    <property type="protein sequence ID" value="KAJ0403767.1"/>
    <property type="molecule type" value="Genomic_DNA"/>
</dbReference>
<reference evidence="1" key="1">
    <citation type="submission" date="2021-12" db="EMBL/GenBank/DDBJ databases">
        <title>Prjna785345.</title>
        <authorList>
            <person name="Rujirawat T."/>
            <person name="Krajaejun T."/>
        </authorList>
    </citation>
    <scope>NUCLEOTIDE SEQUENCE</scope>
    <source>
        <strain evidence="1">Pi057C3</strain>
    </source>
</reference>
<organism evidence="1 2">
    <name type="scientific">Pythium insidiosum</name>
    <name type="common">Pythiosis disease agent</name>
    <dbReference type="NCBI Taxonomy" id="114742"/>
    <lineage>
        <taxon>Eukaryota</taxon>
        <taxon>Sar</taxon>
        <taxon>Stramenopiles</taxon>
        <taxon>Oomycota</taxon>
        <taxon>Peronosporomycetes</taxon>
        <taxon>Pythiales</taxon>
        <taxon>Pythiaceae</taxon>
        <taxon>Pythium</taxon>
    </lineage>
</organism>
<gene>
    <name evidence="1" type="ORF">P43SY_006310</name>
</gene>
<accession>A0AAD5M442</accession>
<name>A0AAD5M442_PYTIN</name>
<sequence>MRVLQRPKAEARGAAESPVSRESAALIDALGEFLLFMQRRRRRTARRPDADAARDSKRVIIEWLLHGITADEWSSLCTVVDAGFVKTVLAMTVVGANRRGKTATAISSAAPIAEFQFLPEGSTPSRRQNSAGDARKNPRLFLCRPVKRTQDGDAMAGFQSLDFISACDAVMANVRLLNSDCSCDTLTLDTASSSQSRREWLKAMDVISAQLVVNQIRFPIEAPQAKWYRLR</sequence>
<dbReference type="AlphaFoldDB" id="A0AAD5M442"/>
<protein>
    <submittedName>
        <fullName evidence="1">Uncharacterized protein</fullName>
    </submittedName>
</protein>
<comment type="caution">
    <text evidence="1">The sequence shown here is derived from an EMBL/GenBank/DDBJ whole genome shotgun (WGS) entry which is preliminary data.</text>
</comment>
<keyword evidence="2" id="KW-1185">Reference proteome</keyword>